<keyword evidence="2" id="KW-0456">Lyase</keyword>
<evidence type="ECO:0000313" key="2">
    <source>
        <dbReference type="EMBL" id="RAG81582.1"/>
    </source>
</evidence>
<gene>
    <name evidence="2" type="ORF">DN069_32000</name>
</gene>
<dbReference type="OrthoDB" id="7185309at2"/>
<name>A0A2X0I9G2_9ACTN</name>
<dbReference type="AlphaFoldDB" id="A0A2X0I9G2"/>
<dbReference type="Proteomes" id="UP000248889">
    <property type="component" value="Unassembled WGS sequence"/>
</dbReference>
<keyword evidence="3" id="KW-1185">Reference proteome</keyword>
<evidence type="ECO:0000259" key="1">
    <source>
        <dbReference type="Pfam" id="PF13192"/>
    </source>
</evidence>
<dbReference type="GO" id="GO:0016829">
    <property type="term" value="F:lyase activity"/>
    <property type="evidence" value="ECO:0007669"/>
    <property type="project" value="UniProtKB-KW"/>
</dbReference>
<proteinExistence type="predicted"/>
<dbReference type="Pfam" id="PF13192">
    <property type="entry name" value="Thioredoxin_3"/>
    <property type="match status" value="1"/>
</dbReference>
<dbReference type="Gene3D" id="3.40.30.10">
    <property type="entry name" value="Glutaredoxin"/>
    <property type="match status" value="1"/>
</dbReference>
<organism evidence="2 3">
    <name type="scientific">Streptacidiphilus pinicola</name>
    <dbReference type="NCBI Taxonomy" id="2219663"/>
    <lineage>
        <taxon>Bacteria</taxon>
        <taxon>Bacillati</taxon>
        <taxon>Actinomycetota</taxon>
        <taxon>Actinomycetes</taxon>
        <taxon>Kitasatosporales</taxon>
        <taxon>Streptomycetaceae</taxon>
        <taxon>Streptacidiphilus</taxon>
    </lineage>
</organism>
<dbReference type="EMBL" id="QKYN01000152">
    <property type="protein sequence ID" value="RAG81582.1"/>
    <property type="molecule type" value="Genomic_DNA"/>
</dbReference>
<sequence>MRITVLTVPDCPNGPLVRARLAEALAGPEAEVAAEIEQIEVTELAQAERLGMTGSPTVLVDGTDPFATPGAEPSVSCRLYRAADGSVGGAPTVTELRAALTR</sequence>
<accession>A0A2X0I9G2</accession>
<dbReference type="InterPro" id="IPR012336">
    <property type="entry name" value="Thioredoxin-like_fold"/>
</dbReference>
<protein>
    <submittedName>
        <fullName evidence="2">Alkylmercury lyase</fullName>
    </submittedName>
</protein>
<dbReference type="RefSeq" id="WP_111506745.1">
    <property type="nucleotide sequence ID" value="NZ_QKYN01000152.1"/>
</dbReference>
<evidence type="ECO:0000313" key="3">
    <source>
        <dbReference type="Proteomes" id="UP000248889"/>
    </source>
</evidence>
<comment type="caution">
    <text evidence="2">The sequence shown here is derived from an EMBL/GenBank/DDBJ whole genome shotgun (WGS) entry which is preliminary data.</text>
</comment>
<reference evidence="2 3" key="1">
    <citation type="submission" date="2018-06" db="EMBL/GenBank/DDBJ databases">
        <title>Streptacidiphilus pinicola sp. nov., isolated from pine grove soil.</title>
        <authorList>
            <person name="Roh S.G."/>
            <person name="Park S."/>
            <person name="Kim M.-K."/>
            <person name="Yun B.-R."/>
            <person name="Park J."/>
            <person name="Kim M.J."/>
            <person name="Kim Y.S."/>
            <person name="Kim S.B."/>
        </authorList>
    </citation>
    <scope>NUCLEOTIDE SEQUENCE [LARGE SCALE GENOMIC DNA]</scope>
    <source>
        <strain evidence="2 3">MMS16-CNU450</strain>
    </source>
</reference>
<feature type="domain" description="Thioredoxin-like fold" evidence="1">
    <location>
        <begin position="1"/>
        <end position="63"/>
    </location>
</feature>